<dbReference type="HAMAP" id="MF_01131">
    <property type="entry name" value="Rex"/>
    <property type="match status" value="1"/>
</dbReference>
<protein>
    <recommendedName>
        <fullName evidence="6">Redox-sensing transcriptional repressor Rex</fullName>
    </recommendedName>
</protein>
<dbReference type="GO" id="GO:0045892">
    <property type="term" value="P:negative regulation of DNA-templated transcription"/>
    <property type="evidence" value="ECO:0007669"/>
    <property type="project" value="InterPro"/>
</dbReference>
<dbReference type="SUPFAM" id="SSF51735">
    <property type="entry name" value="NAD(P)-binding Rossmann-fold domains"/>
    <property type="match status" value="1"/>
</dbReference>
<dbReference type="SMART" id="SM00881">
    <property type="entry name" value="CoA_binding"/>
    <property type="match status" value="1"/>
</dbReference>
<evidence type="ECO:0000256" key="4">
    <source>
        <dbReference type="ARBA" id="ARBA00023125"/>
    </source>
</evidence>
<dbReference type="InterPro" id="IPR036390">
    <property type="entry name" value="WH_DNA-bd_sf"/>
</dbReference>
<dbReference type="AlphaFoldDB" id="A0A9D1PUG8"/>
<evidence type="ECO:0000259" key="7">
    <source>
        <dbReference type="SMART" id="SM00881"/>
    </source>
</evidence>
<feature type="binding site" evidence="6">
    <location>
        <begin position="87"/>
        <end position="92"/>
    </location>
    <ligand>
        <name>NAD(+)</name>
        <dbReference type="ChEBI" id="CHEBI:57540"/>
    </ligand>
</feature>
<dbReference type="Gene3D" id="3.40.50.720">
    <property type="entry name" value="NAD(P)-binding Rossmann-like Domain"/>
    <property type="match status" value="1"/>
</dbReference>
<dbReference type="InterPro" id="IPR036388">
    <property type="entry name" value="WH-like_DNA-bd_sf"/>
</dbReference>
<dbReference type="PANTHER" id="PTHR35786:SF1">
    <property type="entry name" value="REDOX-SENSING TRANSCRIPTIONAL REPRESSOR REX 1"/>
    <property type="match status" value="1"/>
</dbReference>
<comment type="caution">
    <text evidence="8">The sequence shown here is derived from an EMBL/GenBank/DDBJ whole genome shotgun (WGS) entry which is preliminary data.</text>
</comment>
<keyword evidence="4 6" id="KW-0238">DNA-binding</keyword>
<dbReference type="GO" id="GO:0003677">
    <property type="term" value="F:DNA binding"/>
    <property type="evidence" value="ECO:0007669"/>
    <property type="project" value="UniProtKB-UniRule"/>
</dbReference>
<reference evidence="8" key="2">
    <citation type="submission" date="2021-04" db="EMBL/GenBank/DDBJ databases">
        <authorList>
            <person name="Gilroy R."/>
        </authorList>
    </citation>
    <scope>NUCLEOTIDE SEQUENCE</scope>
    <source>
        <strain evidence="8">Gambia11-129</strain>
    </source>
</reference>
<keyword evidence="5 6" id="KW-0804">Transcription</keyword>
<dbReference type="NCBIfam" id="NF003996">
    <property type="entry name" value="PRK05472.2-5"/>
    <property type="match status" value="1"/>
</dbReference>
<feature type="DNA-binding region" description="H-T-H motif" evidence="6">
    <location>
        <begin position="13"/>
        <end position="52"/>
    </location>
</feature>
<comment type="subcellular location">
    <subcellularLocation>
        <location evidence="6">Cytoplasm</location>
    </subcellularLocation>
</comment>
<keyword evidence="1 6" id="KW-0963">Cytoplasm</keyword>
<name>A0A9D1PUG8_9SPIO</name>
<dbReference type="Gene3D" id="1.10.10.10">
    <property type="entry name" value="Winged helix-like DNA-binding domain superfamily/Winged helix DNA-binding domain"/>
    <property type="match status" value="1"/>
</dbReference>
<dbReference type="NCBIfam" id="NF003995">
    <property type="entry name" value="PRK05472.2-4"/>
    <property type="match status" value="1"/>
</dbReference>
<reference evidence="8" key="1">
    <citation type="journal article" date="2021" name="PeerJ">
        <title>Extensive microbial diversity within the chicken gut microbiome revealed by metagenomics and culture.</title>
        <authorList>
            <person name="Gilroy R."/>
            <person name="Ravi A."/>
            <person name="Getino M."/>
            <person name="Pursley I."/>
            <person name="Horton D.L."/>
            <person name="Alikhan N.F."/>
            <person name="Baker D."/>
            <person name="Gharbi K."/>
            <person name="Hall N."/>
            <person name="Watson M."/>
            <person name="Adriaenssens E.M."/>
            <person name="Foster-Nyarko E."/>
            <person name="Jarju S."/>
            <person name="Secka A."/>
            <person name="Antonio M."/>
            <person name="Oren A."/>
            <person name="Chaudhuri R.R."/>
            <person name="La Ragione R."/>
            <person name="Hildebrand F."/>
            <person name="Pallen M.J."/>
        </authorList>
    </citation>
    <scope>NUCLEOTIDE SEQUENCE</scope>
    <source>
        <strain evidence="8">Gambia11-129</strain>
    </source>
</reference>
<keyword evidence="6" id="KW-0520">NAD</keyword>
<dbReference type="GO" id="GO:0003700">
    <property type="term" value="F:DNA-binding transcription factor activity"/>
    <property type="evidence" value="ECO:0007669"/>
    <property type="project" value="UniProtKB-UniRule"/>
</dbReference>
<gene>
    <name evidence="6" type="primary">rex</name>
    <name evidence="8" type="ORF">IAB12_04270</name>
</gene>
<evidence type="ECO:0000256" key="1">
    <source>
        <dbReference type="ARBA" id="ARBA00022490"/>
    </source>
</evidence>
<dbReference type="Proteomes" id="UP000823936">
    <property type="component" value="Unassembled WGS sequence"/>
</dbReference>
<dbReference type="GO" id="GO:0051775">
    <property type="term" value="P:response to redox state"/>
    <property type="evidence" value="ECO:0007669"/>
    <property type="project" value="InterPro"/>
</dbReference>
<dbReference type="SUPFAM" id="SSF46785">
    <property type="entry name" value="Winged helix' DNA-binding domain"/>
    <property type="match status" value="1"/>
</dbReference>
<accession>A0A9D1PUG8</accession>
<evidence type="ECO:0000256" key="2">
    <source>
        <dbReference type="ARBA" id="ARBA00022491"/>
    </source>
</evidence>
<feature type="domain" description="CoA-binding" evidence="7">
    <location>
        <begin position="76"/>
        <end position="177"/>
    </location>
</feature>
<dbReference type="PANTHER" id="PTHR35786">
    <property type="entry name" value="REDOX-SENSING TRANSCRIPTIONAL REPRESSOR REX"/>
    <property type="match status" value="1"/>
</dbReference>
<dbReference type="EMBL" id="DXHU01000016">
    <property type="protein sequence ID" value="HIV98978.1"/>
    <property type="molecule type" value="Genomic_DNA"/>
</dbReference>
<sequence length="219" mass="23811">MIIPIPTVKRFPSYLRILNQAKENGKEYISATMLAKELNLNPIQVRKDISSTGIEGKPKIGFDVDTLIARITHVLGWDNNTDALIVGAGNLGSAIANYGGFSNYGLRIAAVFDKDEKKIGTRIGEFAVLPIDKINQYVQENGVRIAVITVPAGQAQAVADLLVKCGIRGIWNFAPKDIKVPSSVVVQRTDLATSFAVLSVKLRKKTEDDVDVYIGEGEV</sequence>
<dbReference type="Pfam" id="PF06971">
    <property type="entry name" value="Put_DNA-bind_N"/>
    <property type="match status" value="1"/>
</dbReference>
<comment type="function">
    <text evidence="6">Modulates transcription in response to changes in cellular NADH/NAD(+) redox state.</text>
</comment>
<evidence type="ECO:0000313" key="8">
    <source>
        <dbReference type="EMBL" id="HIV98978.1"/>
    </source>
</evidence>
<dbReference type="GO" id="GO:0005737">
    <property type="term" value="C:cytoplasm"/>
    <property type="evidence" value="ECO:0007669"/>
    <property type="project" value="UniProtKB-SubCell"/>
</dbReference>
<organism evidence="8 9">
    <name type="scientific">Candidatus Ornithospirochaeta avicola</name>
    <dbReference type="NCBI Taxonomy" id="2840896"/>
    <lineage>
        <taxon>Bacteria</taxon>
        <taxon>Pseudomonadati</taxon>
        <taxon>Spirochaetota</taxon>
        <taxon>Spirochaetia</taxon>
        <taxon>Spirochaetales</taxon>
        <taxon>Spirochaetaceae</taxon>
        <taxon>Spirochaetaceae incertae sedis</taxon>
        <taxon>Candidatus Ornithospirochaeta</taxon>
    </lineage>
</organism>
<keyword evidence="3 6" id="KW-0805">Transcription regulation</keyword>
<evidence type="ECO:0000256" key="5">
    <source>
        <dbReference type="ARBA" id="ARBA00023163"/>
    </source>
</evidence>
<dbReference type="InterPro" id="IPR003781">
    <property type="entry name" value="CoA-bd"/>
</dbReference>
<dbReference type="InterPro" id="IPR036291">
    <property type="entry name" value="NAD(P)-bd_dom_sf"/>
</dbReference>
<dbReference type="Pfam" id="PF02629">
    <property type="entry name" value="CoA_binding"/>
    <property type="match status" value="1"/>
</dbReference>
<proteinExistence type="inferred from homology"/>
<dbReference type="NCBIfam" id="NF003994">
    <property type="entry name" value="PRK05472.2-3"/>
    <property type="match status" value="1"/>
</dbReference>
<keyword evidence="2 6" id="KW-0678">Repressor</keyword>
<comment type="similarity">
    <text evidence="6">Belongs to the transcriptional regulatory Rex family.</text>
</comment>
<evidence type="ECO:0000256" key="3">
    <source>
        <dbReference type="ARBA" id="ARBA00023015"/>
    </source>
</evidence>
<comment type="subunit">
    <text evidence="6">Homodimer.</text>
</comment>
<evidence type="ECO:0000256" key="6">
    <source>
        <dbReference type="HAMAP-Rule" id="MF_01131"/>
    </source>
</evidence>
<evidence type="ECO:0000313" key="9">
    <source>
        <dbReference type="Proteomes" id="UP000823936"/>
    </source>
</evidence>
<dbReference type="InterPro" id="IPR009718">
    <property type="entry name" value="Rex_DNA-bd_C_dom"/>
</dbReference>
<dbReference type="InterPro" id="IPR022876">
    <property type="entry name" value="Tscrpt_rep_Rex"/>
</dbReference>